<reference evidence="2 4" key="2">
    <citation type="journal article" date="2014" name="BMC Genomics">
        <title>An improved genome release (version Mt4.0) for the model legume Medicago truncatula.</title>
        <authorList>
            <person name="Tang H."/>
            <person name="Krishnakumar V."/>
            <person name="Bidwell S."/>
            <person name="Rosen B."/>
            <person name="Chan A."/>
            <person name="Zhou S."/>
            <person name="Gentzbittel L."/>
            <person name="Childs K.L."/>
            <person name="Yandell M."/>
            <person name="Gundlach H."/>
            <person name="Mayer K.F."/>
            <person name="Schwartz D.C."/>
            <person name="Town C.D."/>
        </authorList>
    </citation>
    <scope>GENOME REANNOTATION</scope>
    <source>
        <strain evidence="3 4">cv. Jemalong A17</strain>
    </source>
</reference>
<dbReference type="AlphaFoldDB" id="G7KI60"/>
<dbReference type="Proteomes" id="UP000002051">
    <property type="component" value="Chromosome 6"/>
</dbReference>
<dbReference type="eggNOG" id="KOG1075">
    <property type="taxonomic scope" value="Eukaryota"/>
</dbReference>
<keyword evidence="1 2" id="KW-0812">Transmembrane</keyword>
<evidence type="ECO:0000313" key="2">
    <source>
        <dbReference type="EMBL" id="AES74461.1"/>
    </source>
</evidence>
<dbReference type="PANTHER" id="PTHR33116:SF78">
    <property type="entry name" value="OS12G0587133 PROTEIN"/>
    <property type="match status" value="1"/>
</dbReference>
<protein>
    <submittedName>
        <fullName evidence="2">Transmembrane protein, putative</fullName>
    </submittedName>
</protein>
<dbReference type="PaxDb" id="3880-AES74461"/>
<feature type="transmembrane region" description="Helical" evidence="1">
    <location>
        <begin position="72"/>
        <end position="94"/>
    </location>
</feature>
<proteinExistence type="predicted"/>
<reference evidence="3" key="3">
    <citation type="submission" date="2015-04" db="UniProtKB">
        <authorList>
            <consortium name="EnsemblPlants"/>
        </authorList>
    </citation>
    <scope>IDENTIFICATION</scope>
    <source>
        <strain evidence="3">cv. Jemalong A17</strain>
    </source>
</reference>
<dbReference type="EnsemblPlants" id="AES74461">
    <property type="protein sequence ID" value="AES74461"/>
    <property type="gene ID" value="MTR_6g006375"/>
</dbReference>
<sequence>MMMIDMGQSNIFIGYSIGPANSSMNFTKGMLVVVNIVESWPVEAASILDCTMGKDSVSTHIRNRIFGWKSRFLSFGGRLIVPKFVLTSLSVYALSFFKAPLGTISYIESLLNNFFWGGSEDNSKIFWISWKNVCPGKDSGGFGVRQMREINTALLGKWCWSLLVNRCGLWYRVMVARYGEEAVRLVVGGLSSSLLWREVVKIRDGVHVDGGGWFEESIVRRVVFLLSNYVGIVVFHCFVEAHMYR</sequence>
<reference evidence="2 4" key="1">
    <citation type="journal article" date="2011" name="Nature">
        <title>The Medicago genome provides insight into the evolution of rhizobial symbioses.</title>
        <authorList>
            <person name="Young N.D."/>
            <person name="Debelle F."/>
            <person name="Oldroyd G.E."/>
            <person name="Geurts R."/>
            <person name="Cannon S.B."/>
            <person name="Udvardi M.K."/>
            <person name="Benedito V.A."/>
            <person name="Mayer K.F."/>
            <person name="Gouzy J."/>
            <person name="Schoof H."/>
            <person name="Van de Peer Y."/>
            <person name="Proost S."/>
            <person name="Cook D.R."/>
            <person name="Meyers B.C."/>
            <person name="Spannagl M."/>
            <person name="Cheung F."/>
            <person name="De Mita S."/>
            <person name="Krishnakumar V."/>
            <person name="Gundlach H."/>
            <person name="Zhou S."/>
            <person name="Mudge J."/>
            <person name="Bharti A.K."/>
            <person name="Murray J.D."/>
            <person name="Naoumkina M.A."/>
            <person name="Rosen B."/>
            <person name="Silverstein K.A."/>
            <person name="Tang H."/>
            <person name="Rombauts S."/>
            <person name="Zhao P.X."/>
            <person name="Zhou P."/>
            <person name="Barbe V."/>
            <person name="Bardou P."/>
            <person name="Bechner M."/>
            <person name="Bellec A."/>
            <person name="Berger A."/>
            <person name="Berges H."/>
            <person name="Bidwell S."/>
            <person name="Bisseling T."/>
            <person name="Choisne N."/>
            <person name="Couloux A."/>
            <person name="Denny R."/>
            <person name="Deshpande S."/>
            <person name="Dai X."/>
            <person name="Doyle J.J."/>
            <person name="Dudez A.M."/>
            <person name="Farmer A.D."/>
            <person name="Fouteau S."/>
            <person name="Franken C."/>
            <person name="Gibelin C."/>
            <person name="Gish J."/>
            <person name="Goldstein S."/>
            <person name="Gonzalez A.J."/>
            <person name="Green P.J."/>
            <person name="Hallab A."/>
            <person name="Hartog M."/>
            <person name="Hua A."/>
            <person name="Humphray S.J."/>
            <person name="Jeong D.H."/>
            <person name="Jing Y."/>
            <person name="Jocker A."/>
            <person name="Kenton S.M."/>
            <person name="Kim D.J."/>
            <person name="Klee K."/>
            <person name="Lai H."/>
            <person name="Lang C."/>
            <person name="Lin S."/>
            <person name="Macmil S.L."/>
            <person name="Magdelenat G."/>
            <person name="Matthews L."/>
            <person name="McCorrison J."/>
            <person name="Monaghan E.L."/>
            <person name="Mun J.H."/>
            <person name="Najar F.Z."/>
            <person name="Nicholson C."/>
            <person name="Noirot C."/>
            <person name="O'Bleness M."/>
            <person name="Paule C.R."/>
            <person name="Poulain J."/>
            <person name="Prion F."/>
            <person name="Qin B."/>
            <person name="Qu C."/>
            <person name="Retzel E.F."/>
            <person name="Riddle C."/>
            <person name="Sallet E."/>
            <person name="Samain S."/>
            <person name="Samson N."/>
            <person name="Sanders I."/>
            <person name="Saurat O."/>
            <person name="Scarpelli C."/>
            <person name="Schiex T."/>
            <person name="Segurens B."/>
            <person name="Severin A.J."/>
            <person name="Sherrier D.J."/>
            <person name="Shi R."/>
            <person name="Sims S."/>
            <person name="Singer S.R."/>
            <person name="Sinharoy S."/>
            <person name="Sterck L."/>
            <person name="Viollet A."/>
            <person name="Wang B.B."/>
            <person name="Wang K."/>
            <person name="Wang M."/>
            <person name="Wang X."/>
            <person name="Warfsmann J."/>
            <person name="Weissenbach J."/>
            <person name="White D.D."/>
            <person name="White J.D."/>
            <person name="Wiley G.B."/>
            <person name="Wincker P."/>
            <person name="Xing Y."/>
            <person name="Yang L."/>
            <person name="Yao Z."/>
            <person name="Ying F."/>
            <person name="Zhai J."/>
            <person name="Zhou L."/>
            <person name="Zuber A."/>
            <person name="Denarie J."/>
            <person name="Dixon R.A."/>
            <person name="May G.D."/>
            <person name="Schwartz D.C."/>
            <person name="Rogers J."/>
            <person name="Quetier F."/>
            <person name="Town C.D."/>
            <person name="Roe B.A."/>
        </authorList>
    </citation>
    <scope>NUCLEOTIDE SEQUENCE [LARGE SCALE GENOMIC DNA]</scope>
    <source>
        <strain evidence="2">A17</strain>
        <strain evidence="3 4">cv. Jemalong A17</strain>
    </source>
</reference>
<evidence type="ECO:0000256" key="1">
    <source>
        <dbReference type="SAM" id="Phobius"/>
    </source>
</evidence>
<dbReference type="PANTHER" id="PTHR33116">
    <property type="entry name" value="REVERSE TRANSCRIPTASE ZINC-BINDING DOMAIN-CONTAINING PROTEIN-RELATED-RELATED"/>
    <property type="match status" value="1"/>
</dbReference>
<name>G7KI60_MEDTR</name>
<keyword evidence="1" id="KW-0472">Membrane</keyword>
<feature type="transmembrane region" description="Helical" evidence="1">
    <location>
        <begin position="218"/>
        <end position="239"/>
    </location>
</feature>
<dbReference type="EMBL" id="CM001222">
    <property type="protein sequence ID" value="AES74461.1"/>
    <property type="molecule type" value="Genomic_DNA"/>
</dbReference>
<dbReference type="STRING" id="3880.G7KI60"/>
<organism evidence="2 4">
    <name type="scientific">Medicago truncatula</name>
    <name type="common">Barrel medic</name>
    <name type="synonym">Medicago tribuloides</name>
    <dbReference type="NCBI Taxonomy" id="3880"/>
    <lineage>
        <taxon>Eukaryota</taxon>
        <taxon>Viridiplantae</taxon>
        <taxon>Streptophyta</taxon>
        <taxon>Embryophyta</taxon>
        <taxon>Tracheophyta</taxon>
        <taxon>Spermatophyta</taxon>
        <taxon>Magnoliopsida</taxon>
        <taxon>eudicotyledons</taxon>
        <taxon>Gunneridae</taxon>
        <taxon>Pentapetalae</taxon>
        <taxon>rosids</taxon>
        <taxon>fabids</taxon>
        <taxon>Fabales</taxon>
        <taxon>Fabaceae</taxon>
        <taxon>Papilionoideae</taxon>
        <taxon>50 kb inversion clade</taxon>
        <taxon>NPAAA clade</taxon>
        <taxon>Hologalegina</taxon>
        <taxon>IRL clade</taxon>
        <taxon>Trifolieae</taxon>
        <taxon>Medicago</taxon>
    </lineage>
</organism>
<evidence type="ECO:0000313" key="3">
    <source>
        <dbReference type="EnsemblPlants" id="AES74461"/>
    </source>
</evidence>
<gene>
    <name evidence="2" type="ordered locus">MTR_6g006375</name>
</gene>
<accession>G7KI60</accession>
<keyword evidence="1" id="KW-1133">Transmembrane helix</keyword>
<dbReference type="OMA" id="NIVESWP"/>
<dbReference type="HOGENOM" id="CLU_000680_15_4_1"/>
<evidence type="ECO:0000313" key="4">
    <source>
        <dbReference type="Proteomes" id="UP000002051"/>
    </source>
</evidence>
<keyword evidence="4" id="KW-1185">Reference proteome</keyword>